<name>A5JYW7_CAEEL</name>
<dbReference type="PaxDb" id="6239-D1086.18"/>
<feature type="signal peptide" evidence="1">
    <location>
        <begin position="1"/>
        <end position="20"/>
    </location>
</feature>
<dbReference type="WormBase" id="D1086.18">
    <property type="protein sequence ID" value="CE40931"/>
    <property type="gene ID" value="WBGene00045405"/>
</dbReference>
<feature type="domain" description="T20D4.11-like" evidence="2">
    <location>
        <begin position="29"/>
        <end position="177"/>
    </location>
</feature>
<dbReference type="UCSC" id="D1086.18">
    <property type="organism name" value="c. elegans"/>
</dbReference>
<accession>A5JYW7</accession>
<reference evidence="3 4" key="1">
    <citation type="journal article" date="1998" name="Science">
        <title>Genome sequence of the nematode C. elegans: a platform for investigating biology.</title>
        <authorList>
            <consortium name="The C. elegans sequencing consortium"/>
            <person name="Sulson J.E."/>
            <person name="Waterston R."/>
        </authorList>
    </citation>
    <scope>NUCLEOTIDE SEQUENCE [LARGE SCALE GENOMIC DNA]</scope>
    <source>
        <strain evidence="3 4">Bristol N2</strain>
    </source>
</reference>
<evidence type="ECO:0000313" key="4">
    <source>
        <dbReference type="Proteomes" id="UP000001940"/>
    </source>
</evidence>
<dbReference type="OrthoDB" id="5826585at2759"/>
<keyword evidence="4" id="KW-1185">Reference proteome</keyword>
<evidence type="ECO:0000259" key="2">
    <source>
        <dbReference type="Pfam" id="PF01579"/>
    </source>
</evidence>
<dbReference type="PhylomeDB" id="A5JYW7"/>
<organism evidence="3 4">
    <name type="scientific">Caenorhabditis elegans</name>
    <dbReference type="NCBI Taxonomy" id="6239"/>
    <lineage>
        <taxon>Eukaryota</taxon>
        <taxon>Metazoa</taxon>
        <taxon>Ecdysozoa</taxon>
        <taxon>Nematoda</taxon>
        <taxon>Chromadorea</taxon>
        <taxon>Rhabditida</taxon>
        <taxon>Rhabditina</taxon>
        <taxon>Rhabditomorpha</taxon>
        <taxon>Rhabditoidea</taxon>
        <taxon>Rhabditidae</taxon>
        <taxon>Peloderinae</taxon>
        <taxon>Caenorhabditis</taxon>
    </lineage>
</organism>
<evidence type="ECO:0000313" key="3">
    <source>
        <dbReference type="EMBL" id="CAN86583.1"/>
    </source>
</evidence>
<dbReference type="PANTHER" id="PTHR37429:SF3">
    <property type="entry name" value="DUF19 DOMAIN-CONTAINING PROTEIN"/>
    <property type="match status" value="1"/>
</dbReference>
<protein>
    <submittedName>
        <fullName evidence="3">T20D4.11-like domain-containing protein</fullName>
    </submittedName>
</protein>
<feature type="chain" id="PRO_5002683600" evidence="1">
    <location>
        <begin position="21"/>
        <end position="181"/>
    </location>
</feature>
<evidence type="ECO:0000313" key="5">
    <source>
        <dbReference type="WormBase" id="D1086.18"/>
    </source>
</evidence>
<dbReference type="InterPro" id="IPR002542">
    <property type="entry name" value="T20D4.11-like_dom"/>
</dbReference>
<dbReference type="FunCoup" id="A5JYW7">
    <property type="interactions" value="275"/>
</dbReference>
<dbReference type="Pfam" id="PF01579">
    <property type="entry name" value="DUF19"/>
    <property type="match status" value="1"/>
</dbReference>
<dbReference type="AlphaFoldDB" id="A5JYW7"/>
<dbReference type="OMA" id="DINDYCE"/>
<dbReference type="HOGENOM" id="CLU_128391_0_0_1"/>
<keyword evidence="1" id="KW-0732">Signal</keyword>
<dbReference type="Proteomes" id="UP000001940">
    <property type="component" value="Chromosome V"/>
</dbReference>
<sequence length="181" mass="20731">MLIRAFKSIVLISLPNFALLIPDNCFSSEIRNEARDCTNRLSPMLDNLKSVLAGTRKSSNLIKDITDFCDFSLKCYKTLQLCSGIDPNLITNLDGVCDMYSFKAKKFDGCYQKMTTSIEDNCVYSFFMTPVYINIPDKKQRCETLKSNGKCVQKKTESVCSKNYSKEFHDQLDDQLKRFLC</sequence>
<evidence type="ECO:0000256" key="1">
    <source>
        <dbReference type="SAM" id="SignalP"/>
    </source>
</evidence>
<proteinExistence type="predicted"/>
<gene>
    <name evidence="3" type="ORF">CELE_D1086.18</name>
    <name evidence="3 5" type="ORF">D1086.18</name>
</gene>
<dbReference type="AGR" id="WB:WBGene00045405"/>
<dbReference type="Bgee" id="WBGene00045405">
    <property type="expression patterns" value="Expressed in larva and 3 other cell types or tissues"/>
</dbReference>
<dbReference type="EMBL" id="BX284605">
    <property type="protein sequence ID" value="CAN86583.1"/>
    <property type="molecule type" value="Genomic_DNA"/>
</dbReference>
<dbReference type="InParanoid" id="A5JYW7"/>
<dbReference type="eggNOG" id="ENOG502R7JW">
    <property type="taxonomic scope" value="Eukaryota"/>
</dbReference>
<dbReference type="PANTHER" id="PTHR37429">
    <property type="entry name" value="PROTEIN CBG19148-RELATED"/>
    <property type="match status" value="1"/>
</dbReference>